<sequence length="76" mass="7624">MAAGHPLATAGGLGGGGVMAVGAVHLRPFPEYSLRGGGAFFFLAWGLSRGIPEGMDWEGACGTAGRPRASVVRNPA</sequence>
<organism evidence="1 2">
    <name type="scientific">Chiloscyllium punctatum</name>
    <name type="common">Brownbanded bambooshark</name>
    <name type="synonym">Hemiscyllium punctatum</name>
    <dbReference type="NCBI Taxonomy" id="137246"/>
    <lineage>
        <taxon>Eukaryota</taxon>
        <taxon>Metazoa</taxon>
        <taxon>Chordata</taxon>
        <taxon>Craniata</taxon>
        <taxon>Vertebrata</taxon>
        <taxon>Chondrichthyes</taxon>
        <taxon>Elasmobranchii</taxon>
        <taxon>Galeomorphii</taxon>
        <taxon>Galeoidea</taxon>
        <taxon>Orectolobiformes</taxon>
        <taxon>Hemiscylliidae</taxon>
        <taxon>Chiloscyllium</taxon>
    </lineage>
</organism>
<reference evidence="1 2" key="1">
    <citation type="journal article" date="2018" name="Nat. Ecol. Evol.">
        <title>Shark genomes provide insights into elasmobranch evolution and the origin of vertebrates.</title>
        <authorList>
            <person name="Hara Y"/>
            <person name="Yamaguchi K"/>
            <person name="Onimaru K"/>
            <person name="Kadota M"/>
            <person name="Koyanagi M"/>
            <person name="Keeley SD"/>
            <person name="Tatsumi K"/>
            <person name="Tanaka K"/>
            <person name="Motone F"/>
            <person name="Kageyama Y"/>
            <person name="Nozu R"/>
            <person name="Adachi N"/>
            <person name="Nishimura O"/>
            <person name="Nakagawa R"/>
            <person name="Tanegashima C"/>
            <person name="Kiyatake I"/>
            <person name="Matsumoto R"/>
            <person name="Murakumo K"/>
            <person name="Nishida K"/>
            <person name="Terakita A"/>
            <person name="Kuratani S"/>
            <person name="Sato K"/>
            <person name="Hyodo S Kuraku.S."/>
        </authorList>
    </citation>
    <scope>NUCLEOTIDE SEQUENCE [LARGE SCALE GENOMIC DNA]</scope>
</reference>
<comment type="caution">
    <text evidence="1">The sequence shown here is derived from an EMBL/GenBank/DDBJ whole genome shotgun (WGS) entry which is preliminary data.</text>
</comment>
<gene>
    <name evidence="1" type="ORF">chiPu_0030392</name>
</gene>
<name>A0A401TUR8_CHIPU</name>
<protein>
    <submittedName>
        <fullName evidence="1">Uncharacterized protein</fullName>
    </submittedName>
</protein>
<evidence type="ECO:0000313" key="1">
    <source>
        <dbReference type="EMBL" id="GCC46392.1"/>
    </source>
</evidence>
<keyword evidence="2" id="KW-1185">Reference proteome</keyword>
<proteinExistence type="predicted"/>
<evidence type="ECO:0000313" key="2">
    <source>
        <dbReference type="Proteomes" id="UP000287033"/>
    </source>
</evidence>
<accession>A0A401TUR8</accession>
<dbReference type="AlphaFoldDB" id="A0A401TUR8"/>
<dbReference type="EMBL" id="BEZZ01181803">
    <property type="protein sequence ID" value="GCC46392.1"/>
    <property type="molecule type" value="Genomic_DNA"/>
</dbReference>
<dbReference type="Proteomes" id="UP000287033">
    <property type="component" value="Unassembled WGS sequence"/>
</dbReference>